<feature type="compositionally biased region" description="Basic and acidic residues" evidence="8">
    <location>
        <begin position="50"/>
        <end position="63"/>
    </location>
</feature>
<keyword evidence="6 7" id="KW-0539">Nucleus</keyword>
<accession>A0A6A6E8K8</accession>
<evidence type="ECO:0000256" key="5">
    <source>
        <dbReference type="ARBA" id="ARBA00023204"/>
    </source>
</evidence>
<name>A0A6A6E8K8_9PEZI</name>
<dbReference type="InterPro" id="IPR029225">
    <property type="entry name" value="Nse4_Nse3-bd"/>
</dbReference>
<feature type="compositionally biased region" description="Polar residues" evidence="8">
    <location>
        <begin position="318"/>
        <end position="331"/>
    </location>
</feature>
<comment type="function">
    <text evidence="7">Component of the SMC5-SMC6 complex, that promotes sister chromatid alignment after DNA damage and facilitates double-stranded DNA breaks (DSBs) repair via homologous recombination between sister chromatids.</text>
</comment>
<dbReference type="PANTHER" id="PTHR16140">
    <property type="entry name" value="NON-STRUCTURAL MAINTENANCE OF CHROMOSOMES ELEMENT 4"/>
    <property type="match status" value="1"/>
</dbReference>
<evidence type="ECO:0000256" key="6">
    <source>
        <dbReference type="ARBA" id="ARBA00023242"/>
    </source>
</evidence>
<dbReference type="Pfam" id="PF08743">
    <property type="entry name" value="Nse4_C"/>
    <property type="match status" value="1"/>
</dbReference>
<keyword evidence="5 7" id="KW-0234">DNA repair</keyword>
<evidence type="ECO:0000259" key="9">
    <source>
        <dbReference type="Pfam" id="PF08743"/>
    </source>
</evidence>
<dbReference type="GO" id="GO:0030915">
    <property type="term" value="C:Smc5-Smc6 complex"/>
    <property type="evidence" value="ECO:0007669"/>
    <property type="project" value="UniProtKB-UniRule"/>
</dbReference>
<feature type="region of interest" description="Disordered" evidence="8">
    <location>
        <begin position="244"/>
        <end position="272"/>
    </location>
</feature>
<dbReference type="InterPro" id="IPR014854">
    <property type="entry name" value="Nse4_C"/>
</dbReference>
<dbReference type="GO" id="GO:0006310">
    <property type="term" value="P:DNA recombination"/>
    <property type="evidence" value="ECO:0007669"/>
    <property type="project" value="UniProtKB-UniRule"/>
</dbReference>
<organism evidence="11 12">
    <name type="scientific">Zopfia rhizophila CBS 207.26</name>
    <dbReference type="NCBI Taxonomy" id="1314779"/>
    <lineage>
        <taxon>Eukaryota</taxon>
        <taxon>Fungi</taxon>
        <taxon>Dikarya</taxon>
        <taxon>Ascomycota</taxon>
        <taxon>Pezizomycotina</taxon>
        <taxon>Dothideomycetes</taxon>
        <taxon>Dothideomycetes incertae sedis</taxon>
        <taxon>Zopfiaceae</taxon>
        <taxon>Zopfia</taxon>
    </lineage>
</organism>
<feature type="region of interest" description="Disordered" evidence="8">
    <location>
        <begin position="1"/>
        <end position="140"/>
    </location>
</feature>
<evidence type="ECO:0000256" key="3">
    <source>
        <dbReference type="ARBA" id="ARBA00022763"/>
    </source>
</evidence>
<dbReference type="Pfam" id="PF15412">
    <property type="entry name" value="Nse4-Nse3_bdg"/>
    <property type="match status" value="1"/>
</dbReference>
<sequence>MARLNTNPSSRRSESQGLYRDPTPLSQLNGAPSTRASTYSVMSPAQSTNSDKENQQPESRDSTPKPVNKGKRPIANPRLPTPNSGSSSSGNGNKRRRTGNYSISDSTPVYQDQDEDAQGNHDVEDDDGTKYYDPNQDPEVRRVLRANIRKNHRKIEENRDELTKPDNPDLLNHLRIANQLMKDVKQTADAALDSRTLTTISEYGVKKTNNSVLGNIALGLDLDHFVSKCITFMRFGGVQADDEDQAAASTQARNRRQTAVQDDEDDKDESGDGLDWAVLGAKACFPSNKRPPVSSFLLGPLSVQKRVRTTQTRRAKSQRQPTGPATQPQELQHSDIKQSESSNLTHLVKGIKSRLEQHITAGEEKVEAELAQYGDEVEEDDFEVACKRHRIRRSEDGESCVSMFDFTINPKSFGQTVENLFYVSFLIREGNVKVLEDGDGLPVLVPSQPHSIQEQREQNVQKHQAVFSLDWPTWKTLIEAFDIKEPLIPYRVQEETAVSAGAWYG</sequence>
<dbReference type="GO" id="GO:0006281">
    <property type="term" value="P:DNA repair"/>
    <property type="evidence" value="ECO:0007669"/>
    <property type="project" value="UniProtKB-UniRule"/>
</dbReference>
<feature type="domain" description="Nse4/EID protein Nse3/MAGE-binding" evidence="10">
    <location>
        <begin position="193"/>
        <end position="244"/>
    </location>
</feature>
<dbReference type="GO" id="GO:0005634">
    <property type="term" value="C:nucleus"/>
    <property type="evidence" value="ECO:0007669"/>
    <property type="project" value="UniProtKB-SubCell"/>
</dbReference>
<dbReference type="EMBL" id="ML994627">
    <property type="protein sequence ID" value="KAF2187365.1"/>
    <property type="molecule type" value="Genomic_DNA"/>
</dbReference>
<feature type="compositionally biased region" description="Acidic residues" evidence="8">
    <location>
        <begin position="261"/>
        <end position="272"/>
    </location>
</feature>
<comment type="subunit">
    <text evidence="7">Component of the SMC5-SMC6 complex.</text>
</comment>
<evidence type="ECO:0000256" key="8">
    <source>
        <dbReference type="SAM" id="MobiDB-lite"/>
    </source>
</evidence>
<evidence type="ECO:0000259" key="10">
    <source>
        <dbReference type="Pfam" id="PF15412"/>
    </source>
</evidence>
<comment type="subcellular location">
    <subcellularLocation>
        <location evidence="1 7">Nucleus</location>
    </subcellularLocation>
</comment>
<comment type="similarity">
    <text evidence="2 7">Belongs to the NSE4 family.</text>
</comment>
<keyword evidence="4 7" id="KW-0233">DNA recombination</keyword>
<dbReference type="OrthoDB" id="361242at2759"/>
<feature type="compositionally biased region" description="Polar residues" evidence="8">
    <location>
        <begin position="24"/>
        <end position="49"/>
    </location>
</feature>
<feature type="compositionally biased region" description="Low complexity" evidence="8">
    <location>
        <begin position="83"/>
        <end position="92"/>
    </location>
</feature>
<evidence type="ECO:0000313" key="11">
    <source>
        <dbReference type="EMBL" id="KAF2187365.1"/>
    </source>
</evidence>
<protein>
    <recommendedName>
        <fullName evidence="7">Non-structural maintenance of chromosomes element 4</fullName>
    </recommendedName>
</protein>
<reference evidence="11" key="1">
    <citation type="journal article" date="2020" name="Stud. Mycol.">
        <title>101 Dothideomycetes genomes: a test case for predicting lifestyles and emergence of pathogens.</title>
        <authorList>
            <person name="Haridas S."/>
            <person name="Albert R."/>
            <person name="Binder M."/>
            <person name="Bloem J."/>
            <person name="Labutti K."/>
            <person name="Salamov A."/>
            <person name="Andreopoulos B."/>
            <person name="Baker S."/>
            <person name="Barry K."/>
            <person name="Bills G."/>
            <person name="Bluhm B."/>
            <person name="Cannon C."/>
            <person name="Castanera R."/>
            <person name="Culley D."/>
            <person name="Daum C."/>
            <person name="Ezra D."/>
            <person name="Gonzalez J."/>
            <person name="Henrissat B."/>
            <person name="Kuo A."/>
            <person name="Liang C."/>
            <person name="Lipzen A."/>
            <person name="Lutzoni F."/>
            <person name="Magnuson J."/>
            <person name="Mondo S."/>
            <person name="Nolan M."/>
            <person name="Ohm R."/>
            <person name="Pangilinan J."/>
            <person name="Park H.-J."/>
            <person name="Ramirez L."/>
            <person name="Alfaro M."/>
            <person name="Sun H."/>
            <person name="Tritt A."/>
            <person name="Yoshinaga Y."/>
            <person name="Zwiers L.-H."/>
            <person name="Turgeon B."/>
            <person name="Goodwin S."/>
            <person name="Spatafora J."/>
            <person name="Crous P."/>
            <person name="Grigoriev I."/>
        </authorList>
    </citation>
    <scope>NUCLEOTIDE SEQUENCE</scope>
    <source>
        <strain evidence="11">CBS 207.26</strain>
    </source>
</reference>
<proteinExistence type="inferred from homology"/>
<keyword evidence="3 7" id="KW-0227">DNA damage</keyword>
<dbReference type="PANTHER" id="PTHR16140:SF0">
    <property type="entry name" value="NON-STRUCTURAL MAINTENANCE OF CHROMOSOMES ELEMENT 4"/>
    <property type="match status" value="1"/>
</dbReference>
<evidence type="ECO:0000256" key="2">
    <source>
        <dbReference type="ARBA" id="ARBA00008997"/>
    </source>
</evidence>
<evidence type="ECO:0000313" key="12">
    <source>
        <dbReference type="Proteomes" id="UP000800200"/>
    </source>
</evidence>
<feature type="compositionally biased region" description="Polar residues" evidence="8">
    <location>
        <begin position="99"/>
        <end position="110"/>
    </location>
</feature>
<gene>
    <name evidence="11" type="ORF">K469DRAFT_662304</name>
</gene>
<feature type="compositionally biased region" description="Polar residues" evidence="8">
    <location>
        <begin position="247"/>
        <end position="260"/>
    </location>
</feature>
<evidence type="ECO:0000256" key="1">
    <source>
        <dbReference type="ARBA" id="ARBA00004123"/>
    </source>
</evidence>
<feature type="compositionally biased region" description="Acidic residues" evidence="8">
    <location>
        <begin position="112"/>
        <end position="127"/>
    </location>
</feature>
<feature type="domain" description="Non-structural maintenance of chromosome element 4 C-terminal" evidence="9">
    <location>
        <begin position="401"/>
        <end position="488"/>
    </location>
</feature>
<dbReference type="AlphaFoldDB" id="A0A6A6E8K8"/>
<dbReference type="InterPro" id="IPR027786">
    <property type="entry name" value="Nse4/EID"/>
</dbReference>
<feature type="region of interest" description="Disordered" evidence="8">
    <location>
        <begin position="306"/>
        <end position="342"/>
    </location>
</feature>
<evidence type="ECO:0000256" key="4">
    <source>
        <dbReference type="ARBA" id="ARBA00023172"/>
    </source>
</evidence>
<evidence type="ECO:0000256" key="7">
    <source>
        <dbReference type="RuleBase" id="RU365071"/>
    </source>
</evidence>
<keyword evidence="12" id="KW-1185">Reference proteome</keyword>
<feature type="compositionally biased region" description="Basic residues" evidence="8">
    <location>
        <begin position="306"/>
        <end position="317"/>
    </location>
</feature>
<feature type="compositionally biased region" description="Polar residues" evidence="8">
    <location>
        <begin position="1"/>
        <end position="10"/>
    </location>
</feature>
<dbReference type="Proteomes" id="UP000800200">
    <property type="component" value="Unassembled WGS sequence"/>
</dbReference>